<evidence type="ECO:0000313" key="3">
    <source>
        <dbReference type="Proteomes" id="UP000192277"/>
    </source>
</evidence>
<dbReference type="EMBL" id="LWBO01000032">
    <property type="protein sequence ID" value="OQP44158.1"/>
    <property type="molecule type" value="Genomic_DNA"/>
</dbReference>
<dbReference type="Proteomes" id="UP000192277">
    <property type="component" value="Unassembled WGS sequence"/>
</dbReference>
<dbReference type="RefSeq" id="WP_014217373.1">
    <property type="nucleotide sequence ID" value="NZ_LWBO01000032.1"/>
</dbReference>
<evidence type="ECO:0000259" key="1">
    <source>
        <dbReference type="Pfam" id="PF12728"/>
    </source>
</evidence>
<organism evidence="2 3">
    <name type="scientific">Niastella koreensis</name>
    <dbReference type="NCBI Taxonomy" id="354356"/>
    <lineage>
        <taxon>Bacteria</taxon>
        <taxon>Pseudomonadati</taxon>
        <taxon>Bacteroidota</taxon>
        <taxon>Chitinophagia</taxon>
        <taxon>Chitinophagales</taxon>
        <taxon>Chitinophagaceae</taxon>
        <taxon>Niastella</taxon>
    </lineage>
</organism>
<reference evidence="2 3" key="1">
    <citation type="submission" date="2016-04" db="EMBL/GenBank/DDBJ databases">
        <authorList>
            <person name="Chen L."/>
            <person name="Zhuang W."/>
            <person name="Wang G."/>
        </authorList>
    </citation>
    <scope>NUCLEOTIDE SEQUENCE [LARGE SCALE GENOMIC DNA]</scope>
    <source>
        <strain evidence="3">GR20</strain>
    </source>
</reference>
<keyword evidence="3" id="KW-1185">Reference proteome</keyword>
<proteinExistence type="predicted"/>
<feature type="domain" description="Helix-turn-helix" evidence="1">
    <location>
        <begin position="57"/>
        <end position="103"/>
    </location>
</feature>
<gene>
    <name evidence="2" type="ORF">A4D02_35720</name>
</gene>
<dbReference type="InterPro" id="IPR009061">
    <property type="entry name" value="DNA-bd_dom_put_sf"/>
</dbReference>
<protein>
    <submittedName>
        <fullName evidence="2">MerR family transcriptional regulator</fullName>
    </submittedName>
</protein>
<comment type="caution">
    <text evidence="2">The sequence shown here is derived from an EMBL/GenBank/DDBJ whole genome shotgun (WGS) entry which is preliminary data.</text>
</comment>
<evidence type="ECO:0000313" key="2">
    <source>
        <dbReference type="EMBL" id="OQP44158.1"/>
    </source>
</evidence>
<name>A0ABX3NS48_9BACT</name>
<dbReference type="Pfam" id="PF12728">
    <property type="entry name" value="HTH_17"/>
    <property type="match status" value="1"/>
</dbReference>
<dbReference type="SUPFAM" id="SSF46955">
    <property type="entry name" value="Putative DNA-binding domain"/>
    <property type="match status" value="1"/>
</dbReference>
<accession>A0ABX3NS48</accession>
<dbReference type="InterPro" id="IPR041657">
    <property type="entry name" value="HTH_17"/>
</dbReference>
<sequence>MQELMKSGNTPMLFPYEPAEYWQNIRQIIREEVSKIEKEKPDPGSVLKTPGLTYKPLLKISELCTLFQVTKPTIYGWIKIGKIKPVKVRSRVYFLWQDVTQLMSTQTGSNE</sequence>